<dbReference type="RefSeq" id="WP_114899657.1">
    <property type="nucleotide sequence ID" value="NZ_CP031222.1"/>
</dbReference>
<dbReference type="KEGG" id="mbah:HYN46_12310"/>
<evidence type="ECO:0000313" key="2">
    <source>
        <dbReference type="EMBL" id="AXI03549.1"/>
    </source>
</evidence>
<dbReference type="EMBL" id="CP031222">
    <property type="protein sequence ID" value="AXI03549.1"/>
    <property type="molecule type" value="Genomic_DNA"/>
</dbReference>
<feature type="transmembrane region" description="Helical" evidence="1">
    <location>
        <begin position="113"/>
        <end position="135"/>
    </location>
</feature>
<keyword evidence="1" id="KW-0472">Membrane</keyword>
<sequence>MAAISRNVLSYKPVCPPWFLAMVFIGSFIGSVFFYAMEPIGGKLFSDAPIITAFFDPSSATSAMHTSRMEHPIAFLLIGFCVVVQIFSALIFLREFPVLLLSSSEERVARAAGLVETTLLFIVASLVVIIAASAMM</sequence>
<gene>
    <name evidence="2" type="ORF">HYN46_12310</name>
</gene>
<evidence type="ECO:0000313" key="3">
    <source>
        <dbReference type="Proteomes" id="UP000253940"/>
    </source>
</evidence>
<keyword evidence="3" id="KW-1185">Reference proteome</keyword>
<dbReference type="Proteomes" id="UP000253940">
    <property type="component" value="Chromosome"/>
</dbReference>
<organism evidence="2 3">
    <name type="scientific">Aquirhabdus parva</name>
    <dbReference type="NCBI Taxonomy" id="2283318"/>
    <lineage>
        <taxon>Bacteria</taxon>
        <taxon>Pseudomonadati</taxon>
        <taxon>Pseudomonadota</taxon>
        <taxon>Gammaproteobacteria</taxon>
        <taxon>Moraxellales</taxon>
        <taxon>Moraxellaceae</taxon>
        <taxon>Aquirhabdus</taxon>
    </lineage>
</organism>
<feature type="transmembrane region" description="Helical" evidence="1">
    <location>
        <begin position="73"/>
        <end position="93"/>
    </location>
</feature>
<proteinExistence type="predicted"/>
<keyword evidence="1" id="KW-0812">Transmembrane</keyword>
<accession>A0A345P8E0</accession>
<evidence type="ECO:0000256" key="1">
    <source>
        <dbReference type="SAM" id="Phobius"/>
    </source>
</evidence>
<name>A0A345P8E0_9GAMM</name>
<protein>
    <submittedName>
        <fullName evidence="2">Uncharacterized protein</fullName>
    </submittedName>
</protein>
<dbReference type="AlphaFoldDB" id="A0A345P8E0"/>
<keyword evidence="1" id="KW-1133">Transmembrane helix</keyword>
<reference evidence="2 3" key="1">
    <citation type="submission" date="2018-07" db="EMBL/GenBank/DDBJ databases">
        <title>Genome sequencing of Moraxellaceae gen. HYN0046.</title>
        <authorList>
            <person name="Kim M."/>
            <person name="Yi H."/>
        </authorList>
    </citation>
    <scope>NUCLEOTIDE SEQUENCE [LARGE SCALE GENOMIC DNA]</scope>
    <source>
        <strain evidence="2 3">HYN0046</strain>
    </source>
</reference>
<feature type="transmembrane region" description="Helical" evidence="1">
    <location>
        <begin position="18"/>
        <end position="36"/>
    </location>
</feature>